<evidence type="ECO:0000256" key="4">
    <source>
        <dbReference type="ARBA" id="ARBA00023098"/>
    </source>
</evidence>
<evidence type="ECO:0000256" key="3">
    <source>
        <dbReference type="ARBA" id="ARBA00022832"/>
    </source>
</evidence>
<dbReference type="RefSeq" id="WP_067473209.1">
    <property type="nucleotide sequence ID" value="NZ_CP015961.1"/>
</dbReference>
<organism evidence="7 8">
    <name type="scientific">Dietzia timorensis</name>
    <dbReference type="NCBI Taxonomy" id="499555"/>
    <lineage>
        <taxon>Bacteria</taxon>
        <taxon>Bacillati</taxon>
        <taxon>Actinomycetota</taxon>
        <taxon>Actinomycetes</taxon>
        <taxon>Mycobacteriales</taxon>
        <taxon>Dietziaceae</taxon>
        <taxon>Dietzia</taxon>
    </lineage>
</organism>
<keyword evidence="2 7" id="KW-0436">Ligase</keyword>
<reference evidence="7 8" key="1">
    <citation type="submission" date="2016-06" db="EMBL/GenBank/DDBJ databases">
        <title>Complete genome sequence of a saline-alkali tolerant type strain Dietzia timorensis ID05-A0528T.</title>
        <authorList>
            <person name="Wu X."/>
        </authorList>
    </citation>
    <scope>NUCLEOTIDE SEQUENCE [LARGE SCALE GENOMIC DNA]</scope>
    <source>
        <strain evidence="7 8">ID05-A0528</strain>
    </source>
</reference>
<dbReference type="OrthoDB" id="9803968at2"/>
<keyword evidence="4" id="KW-0443">Lipid metabolism</keyword>
<feature type="domain" description="AMP-dependent synthetase/ligase" evidence="6">
    <location>
        <begin position="26"/>
        <end position="429"/>
    </location>
</feature>
<evidence type="ECO:0000259" key="6">
    <source>
        <dbReference type="Pfam" id="PF00501"/>
    </source>
</evidence>
<name>A0A173LK60_9ACTN</name>
<proteinExistence type="inferred from homology"/>
<protein>
    <recommendedName>
        <fullName evidence="5">Acyl-CoA synthetase</fullName>
    </recommendedName>
</protein>
<dbReference type="InterPro" id="IPR000873">
    <property type="entry name" value="AMP-dep_synth/lig_dom"/>
</dbReference>
<keyword evidence="3" id="KW-0276">Fatty acid metabolism</keyword>
<dbReference type="STRING" id="499555.BJL86_1357"/>
<evidence type="ECO:0000313" key="8">
    <source>
        <dbReference type="Proteomes" id="UP000186104"/>
    </source>
</evidence>
<dbReference type="GO" id="GO:0004467">
    <property type="term" value="F:long-chain fatty acid-CoA ligase activity"/>
    <property type="evidence" value="ECO:0007669"/>
    <property type="project" value="TreeGrafter"/>
</dbReference>
<evidence type="ECO:0000256" key="5">
    <source>
        <dbReference type="ARBA" id="ARBA00032875"/>
    </source>
</evidence>
<dbReference type="Pfam" id="PF00501">
    <property type="entry name" value="AMP-binding"/>
    <property type="match status" value="1"/>
</dbReference>
<accession>A0A173LK60</accession>
<dbReference type="PROSITE" id="PS00455">
    <property type="entry name" value="AMP_BINDING"/>
    <property type="match status" value="1"/>
</dbReference>
<dbReference type="KEGG" id="dtm:BJL86_1357"/>
<evidence type="ECO:0000256" key="1">
    <source>
        <dbReference type="ARBA" id="ARBA00006432"/>
    </source>
</evidence>
<dbReference type="GO" id="GO:0016020">
    <property type="term" value="C:membrane"/>
    <property type="evidence" value="ECO:0007669"/>
    <property type="project" value="TreeGrafter"/>
</dbReference>
<dbReference type="InterPro" id="IPR020845">
    <property type="entry name" value="AMP-binding_CS"/>
</dbReference>
<evidence type="ECO:0000256" key="2">
    <source>
        <dbReference type="ARBA" id="ARBA00022598"/>
    </source>
</evidence>
<evidence type="ECO:0000313" key="7">
    <source>
        <dbReference type="EMBL" id="ANI92139.1"/>
    </source>
</evidence>
<dbReference type="PANTHER" id="PTHR43272:SF32">
    <property type="entry name" value="AMP-DEPENDENT SYNTHETASE_LIGASE DOMAIN-CONTAINING PROTEIN"/>
    <property type="match status" value="1"/>
</dbReference>
<keyword evidence="8" id="KW-1185">Reference proteome</keyword>
<dbReference type="PANTHER" id="PTHR43272">
    <property type="entry name" value="LONG-CHAIN-FATTY-ACID--COA LIGASE"/>
    <property type="match status" value="1"/>
</dbReference>
<dbReference type="Proteomes" id="UP000186104">
    <property type="component" value="Chromosome"/>
</dbReference>
<dbReference type="CDD" id="cd05907">
    <property type="entry name" value="VL_LC_FACS_like"/>
    <property type="match status" value="1"/>
</dbReference>
<comment type="similarity">
    <text evidence="1">Belongs to the ATP-dependent AMP-binding enzyme family.</text>
</comment>
<dbReference type="Gene3D" id="3.40.50.12780">
    <property type="entry name" value="N-terminal domain of ligase-like"/>
    <property type="match status" value="1"/>
</dbReference>
<dbReference type="EMBL" id="CP015961">
    <property type="protein sequence ID" value="ANI92139.1"/>
    <property type="molecule type" value="Genomic_DNA"/>
</dbReference>
<dbReference type="InterPro" id="IPR042099">
    <property type="entry name" value="ANL_N_sf"/>
</dbReference>
<dbReference type="AlphaFoldDB" id="A0A173LK60"/>
<dbReference type="SUPFAM" id="SSF56801">
    <property type="entry name" value="Acetyl-CoA synthetase-like"/>
    <property type="match status" value="1"/>
</dbReference>
<sequence length="601" mass="64756">MREYSVPGDINVPDDWSCVQVVYDIAAEDPNHTMFLREQGSSWAEVKASDFVSEVREVARGLAASGIEVGDRVAILSSTRYEWCVTDFAIWAVGASSVPIYDSSSASQIEWILSDSGAKMVIAETAAHAAEVEEASKNVEQDVAVLVIDGDEKALDKLKSAGASVEDAELDKRRGSVSSSDMATLIYTSGTTGRPKGVVLTHGNIQAEALAVSETSLSQYLTPGNVSLMFLPLAHVLARAINYAGIYKKVTLAHTADLANIVERFGQVRPQYILSVPRVFEKVFNSARQKAHDSSPVKGKIFEAAVDTAVAYSEAVRSGGKPGALLKVKHTVFDKLVYSKLKEALGGRCQVAVSGGAPLSSRLAHFFDGLGVTIYEGYGLTETCAAHCVNTPEALKIGTVGRPLPGHAVRIEQDGEVIVSGPVVTNVYWNNEDATNKSFKDGWFFTGDLGSIDDDGFLTITGRKKEIIVTAGGKNVSPAGLEEGLKQDAMVAEAVCVGDGRPFIAVLLTLDEESFERWKKENGKEGSIEELADDSDLRAHLDKALDHANATVSHTEAIKKYKVLPSQFTEESGELTPSLKVKRNVVHEKFANEIEAIYAKR</sequence>
<gene>
    <name evidence="7" type="ORF">BJL86_1357</name>
</gene>
<dbReference type="Pfam" id="PF23562">
    <property type="entry name" value="AMP-binding_C_3"/>
    <property type="match status" value="1"/>
</dbReference>